<dbReference type="EMBL" id="SZZP01000004">
    <property type="protein sequence ID" value="TKV82250.1"/>
    <property type="molecule type" value="Genomic_DNA"/>
</dbReference>
<sequence>MKSSRTDFRAQSIEPSLKSGSLDLGQQAERIDRVPGETRGSDSRYECPLAPLRLQMGPISLFDKSFLQSISLDEAVWFDRFFMPVACPIFFVETLADLGKDPSKRGSAEFSVVKDIAQKFPEMGGSPCSFHAEIATQDLLGNHMPMDGRIPRSGGRPVPKGVVFELGPEEVAFNRWQKGEFYDVEKISAAVWRKSLAELDLNKVASELRSVGIDGKSCKTLDQARDMAQAVVSNATQAMSVLALAVTFLHVPQHLHGPIIEAWKREGRRPLNVFAPYAAHVVAVEVFFQFALAAHLIASNRPSNRTDIAYLFYLPFCSLFISSDSLHRRTAPLFMRSNQEFVWGVDLKAGLRAVNAHFLQLPEQVREGGVMSFAHAPPDGTIVADLWDRHLRPGYRTEVNQPRESSPERDAELIKSFKEFRKQQTLPPDKATDIDDSEMLSIAHSVHRKRGSWWQVPKDMPDPQDDDE</sequence>
<evidence type="ECO:0000256" key="1">
    <source>
        <dbReference type="SAM" id="MobiDB-lite"/>
    </source>
</evidence>
<feature type="region of interest" description="Disordered" evidence="1">
    <location>
        <begin position="447"/>
        <end position="468"/>
    </location>
</feature>
<reference evidence="2 3" key="1">
    <citation type="submission" date="2019-05" db="EMBL/GenBank/DDBJ databases">
        <title>Draft Genome of Bradyrhizobium elkanii strain SEMIA 938, Used in Commercial Inoculants for Lupinus spp. in Brazil.</title>
        <authorList>
            <person name="Hungria M."/>
            <person name="Delamuta J.R.M."/>
            <person name="Ribeiro R.A."/>
            <person name="Nogueira M.A."/>
        </authorList>
    </citation>
    <scope>NUCLEOTIDE SEQUENCE [LARGE SCALE GENOMIC DNA]</scope>
    <source>
        <strain evidence="2 3">Semia 938</strain>
    </source>
</reference>
<accession>A0A4U6S4R8</accession>
<feature type="region of interest" description="Disordered" evidence="1">
    <location>
        <begin position="1"/>
        <end position="43"/>
    </location>
</feature>
<feature type="compositionally biased region" description="Basic and acidic residues" evidence="1">
    <location>
        <begin position="29"/>
        <end position="43"/>
    </location>
</feature>
<dbReference type="Proteomes" id="UP000305095">
    <property type="component" value="Unassembled WGS sequence"/>
</dbReference>
<dbReference type="RefSeq" id="WP_137477535.1">
    <property type="nucleotide sequence ID" value="NZ_SZZP01000004.1"/>
</dbReference>
<evidence type="ECO:0000313" key="3">
    <source>
        <dbReference type="Proteomes" id="UP000305095"/>
    </source>
</evidence>
<proteinExistence type="predicted"/>
<comment type="caution">
    <text evidence="2">The sequence shown here is derived from an EMBL/GenBank/DDBJ whole genome shotgun (WGS) entry which is preliminary data.</text>
</comment>
<evidence type="ECO:0000313" key="2">
    <source>
        <dbReference type="EMBL" id="TKV82250.1"/>
    </source>
</evidence>
<gene>
    <name evidence="2" type="ORF">FDV58_07050</name>
</gene>
<dbReference type="AlphaFoldDB" id="A0A4U6S4R8"/>
<organism evidence="2 3">
    <name type="scientific">Bradyrhizobium elkanii</name>
    <dbReference type="NCBI Taxonomy" id="29448"/>
    <lineage>
        <taxon>Bacteria</taxon>
        <taxon>Pseudomonadati</taxon>
        <taxon>Pseudomonadota</taxon>
        <taxon>Alphaproteobacteria</taxon>
        <taxon>Hyphomicrobiales</taxon>
        <taxon>Nitrobacteraceae</taxon>
        <taxon>Bradyrhizobium</taxon>
    </lineage>
</organism>
<protein>
    <submittedName>
        <fullName evidence="2">Uncharacterized protein</fullName>
    </submittedName>
</protein>
<name>A0A4U6S4R8_BRAEL</name>